<feature type="domain" description="YetF C-terminal" evidence="9">
    <location>
        <begin position="93"/>
        <end position="165"/>
    </location>
</feature>
<evidence type="ECO:0000256" key="6">
    <source>
        <dbReference type="ARBA" id="ARBA00023136"/>
    </source>
</evidence>
<feature type="transmembrane region" description="Helical" evidence="8">
    <location>
        <begin position="50"/>
        <end position="68"/>
    </location>
</feature>
<keyword evidence="5 8" id="KW-1133">Transmembrane helix</keyword>
<comment type="similarity">
    <text evidence="2">Belongs to the UPF0702 family.</text>
</comment>
<feature type="transmembrane region" description="Helical" evidence="8">
    <location>
        <begin position="20"/>
        <end position="38"/>
    </location>
</feature>
<dbReference type="Proteomes" id="UP000054925">
    <property type="component" value="Unassembled WGS sequence"/>
</dbReference>
<evidence type="ECO:0000256" key="1">
    <source>
        <dbReference type="ARBA" id="ARBA00004651"/>
    </source>
</evidence>
<name>A0A158KTA2_9BURK</name>
<dbReference type="GO" id="GO:0005886">
    <property type="term" value="C:plasma membrane"/>
    <property type="evidence" value="ECO:0007669"/>
    <property type="project" value="UniProtKB-SubCell"/>
</dbReference>
<keyword evidence="4 8" id="KW-0812">Transmembrane</keyword>
<evidence type="ECO:0000256" key="5">
    <source>
        <dbReference type="ARBA" id="ARBA00022989"/>
    </source>
</evidence>
<evidence type="ECO:0000256" key="4">
    <source>
        <dbReference type="ARBA" id="ARBA00022692"/>
    </source>
</evidence>
<dbReference type="InterPro" id="IPR007353">
    <property type="entry name" value="DUF421"/>
</dbReference>
<comment type="caution">
    <text evidence="10">The sequence shown here is derived from an EMBL/GenBank/DDBJ whole genome shotgun (WGS) entry which is preliminary data.</text>
</comment>
<evidence type="ECO:0000256" key="2">
    <source>
        <dbReference type="ARBA" id="ARBA00006448"/>
    </source>
</evidence>
<gene>
    <name evidence="10" type="ORF">AWB67_06657</name>
</gene>
<dbReference type="InterPro" id="IPR023090">
    <property type="entry name" value="UPF0702_alpha/beta_dom_sf"/>
</dbReference>
<sequence>MTLIESLFGSGRDLNSLQMGARAAAVFIAALVLIRISGRRSFGQRSPFDYVVAILLGATLSRIIVGASPAAPTAIASFVIVSLHRILAWGCVHSERLERLVGGAPRELYRDGRFDQRQMSAALITETDVFESVRRQLGSADLSRIDKVLLERNGEISLIRTPDDNCSDSINRARKANETNPHRTAAPDSSDAWSTRSREEDQRLQGACGSRSHNGDCREANPLRDRT</sequence>
<protein>
    <recommendedName>
        <fullName evidence="9">YetF C-terminal domain-containing protein</fullName>
    </recommendedName>
</protein>
<comment type="subcellular location">
    <subcellularLocation>
        <location evidence="1">Cell membrane</location>
        <topology evidence="1">Multi-pass membrane protein</topology>
    </subcellularLocation>
</comment>
<dbReference type="EMBL" id="FCOL02000122">
    <property type="protein sequence ID" value="SAL84347.1"/>
    <property type="molecule type" value="Genomic_DNA"/>
</dbReference>
<evidence type="ECO:0000256" key="7">
    <source>
        <dbReference type="SAM" id="MobiDB-lite"/>
    </source>
</evidence>
<evidence type="ECO:0000259" key="9">
    <source>
        <dbReference type="Pfam" id="PF04239"/>
    </source>
</evidence>
<feature type="compositionally biased region" description="Basic and acidic residues" evidence="7">
    <location>
        <begin position="213"/>
        <end position="227"/>
    </location>
</feature>
<dbReference type="AlphaFoldDB" id="A0A158KTA2"/>
<keyword evidence="3" id="KW-1003">Cell membrane</keyword>
<dbReference type="PANTHER" id="PTHR34582:SF6">
    <property type="entry name" value="UPF0702 TRANSMEMBRANE PROTEIN YCAP"/>
    <property type="match status" value="1"/>
</dbReference>
<dbReference type="PANTHER" id="PTHR34582">
    <property type="entry name" value="UPF0702 TRANSMEMBRANE PROTEIN YCAP"/>
    <property type="match status" value="1"/>
</dbReference>
<keyword evidence="6 8" id="KW-0472">Membrane</keyword>
<dbReference type="Gene3D" id="3.30.240.20">
    <property type="entry name" value="bsu07140 like domains"/>
    <property type="match status" value="1"/>
</dbReference>
<feature type="region of interest" description="Disordered" evidence="7">
    <location>
        <begin position="176"/>
        <end position="227"/>
    </location>
</feature>
<evidence type="ECO:0000256" key="8">
    <source>
        <dbReference type="SAM" id="Phobius"/>
    </source>
</evidence>
<proteinExistence type="inferred from homology"/>
<organism evidence="10 11">
    <name type="scientific">Caballeronia terrestris</name>
    <dbReference type="NCBI Taxonomy" id="1226301"/>
    <lineage>
        <taxon>Bacteria</taxon>
        <taxon>Pseudomonadati</taxon>
        <taxon>Pseudomonadota</taxon>
        <taxon>Betaproteobacteria</taxon>
        <taxon>Burkholderiales</taxon>
        <taxon>Burkholderiaceae</taxon>
        <taxon>Caballeronia</taxon>
    </lineage>
</organism>
<evidence type="ECO:0000313" key="11">
    <source>
        <dbReference type="Proteomes" id="UP000054925"/>
    </source>
</evidence>
<evidence type="ECO:0000256" key="3">
    <source>
        <dbReference type="ARBA" id="ARBA00022475"/>
    </source>
</evidence>
<dbReference type="Pfam" id="PF04239">
    <property type="entry name" value="DUF421"/>
    <property type="match status" value="1"/>
</dbReference>
<accession>A0A158KTA2</accession>
<evidence type="ECO:0000313" key="10">
    <source>
        <dbReference type="EMBL" id="SAL84347.1"/>
    </source>
</evidence>
<keyword evidence="11" id="KW-1185">Reference proteome</keyword>
<reference evidence="10" key="1">
    <citation type="submission" date="2016-01" db="EMBL/GenBank/DDBJ databases">
        <authorList>
            <person name="Peeters C."/>
        </authorList>
    </citation>
    <scope>NUCLEOTIDE SEQUENCE [LARGE SCALE GENOMIC DNA]</scope>
    <source>
        <strain evidence="10">LMG 22937</strain>
    </source>
</reference>